<dbReference type="RefSeq" id="WP_110547346.1">
    <property type="nucleotide sequence ID" value="NZ_CALCQY010000042.1"/>
</dbReference>
<dbReference type="InterPro" id="IPR000415">
    <property type="entry name" value="Nitroreductase-like"/>
</dbReference>
<comment type="similarity">
    <text evidence="1">Belongs to the nitroreductase family.</text>
</comment>
<dbReference type="CDD" id="cd02138">
    <property type="entry name" value="TdsD-like"/>
    <property type="match status" value="1"/>
</dbReference>
<dbReference type="EMBL" id="CP023037">
    <property type="protein sequence ID" value="AXY23912.1"/>
    <property type="molecule type" value="Genomic_DNA"/>
</dbReference>
<keyword evidence="3" id="KW-0614">Plasmid</keyword>
<organism evidence="3 4">
    <name type="scientific">Komagataeibacter saccharivorans</name>
    <dbReference type="NCBI Taxonomy" id="265959"/>
    <lineage>
        <taxon>Bacteria</taxon>
        <taxon>Pseudomonadati</taxon>
        <taxon>Pseudomonadota</taxon>
        <taxon>Alphaproteobacteria</taxon>
        <taxon>Acetobacterales</taxon>
        <taxon>Acetobacteraceae</taxon>
        <taxon>Komagataeibacter</taxon>
    </lineage>
</organism>
<dbReference type="GO" id="GO:0016491">
    <property type="term" value="F:oxidoreductase activity"/>
    <property type="evidence" value="ECO:0007669"/>
    <property type="project" value="UniProtKB-KW"/>
</dbReference>
<keyword evidence="4" id="KW-1185">Reference proteome</keyword>
<name>A0A347WGB9_9PROT</name>
<protein>
    <submittedName>
        <fullName evidence="3">Nitroreductase family protein</fullName>
    </submittedName>
</protein>
<dbReference type="PANTHER" id="PTHR43673:SF10">
    <property type="entry name" value="NADH DEHYDROGENASE_NAD(P)H NITROREDUCTASE XCC3605-RELATED"/>
    <property type="match status" value="1"/>
</dbReference>
<dbReference type="OrthoDB" id="9802510at2"/>
<dbReference type="KEGG" id="ksc:CD178_03168"/>
<dbReference type="Proteomes" id="UP000264120">
    <property type="component" value="Plasmid unnamed1"/>
</dbReference>
<accession>A0A347WGB9</accession>
<evidence type="ECO:0000256" key="1">
    <source>
        <dbReference type="ARBA" id="ARBA00007118"/>
    </source>
</evidence>
<evidence type="ECO:0000313" key="4">
    <source>
        <dbReference type="Proteomes" id="UP000264120"/>
    </source>
</evidence>
<dbReference type="PANTHER" id="PTHR43673">
    <property type="entry name" value="NAD(P)H NITROREDUCTASE YDGI-RELATED"/>
    <property type="match status" value="1"/>
</dbReference>
<proteinExistence type="inferred from homology"/>
<keyword evidence="2" id="KW-0560">Oxidoreductase</keyword>
<evidence type="ECO:0000256" key="2">
    <source>
        <dbReference type="ARBA" id="ARBA00023002"/>
    </source>
</evidence>
<dbReference type="Gene3D" id="3.40.109.10">
    <property type="entry name" value="NADH Oxidase"/>
    <property type="match status" value="1"/>
</dbReference>
<gene>
    <name evidence="3" type="ORF">CD178_03168</name>
</gene>
<dbReference type="GeneID" id="39470756"/>
<dbReference type="InterPro" id="IPR029479">
    <property type="entry name" value="Nitroreductase"/>
</dbReference>
<sequence>MNRTATTSSASRRKTRTGTHDLFLARWSPRAFEPVEIERDTLLSFLEAGRWAPSAYNFQPWRFIHARRDTPQWETFGQWLLPFNRAWAQNASALVYVVSRTTIVPPGKTEAVPSPSHAFDAGAAALLIQLQAAHEGWASHVMGGINRDAAHAGLGLPDDYTVEAAIAIGRRAHPDGLPAHLADREFPSDRLPLDEIAFEGRFPAASEPV</sequence>
<dbReference type="AlphaFoldDB" id="A0A347WGB9"/>
<geneLocation type="plasmid" evidence="3 4">
    <name>unnamed1</name>
</geneLocation>
<reference evidence="3 4" key="1">
    <citation type="submission" date="2017-08" db="EMBL/GenBank/DDBJ databases">
        <title>Complete genome sequence of Gluconacetobacter saccharivorans CV1 isolated from Fermented Vinegar.</title>
        <authorList>
            <person name="Kim S.-Y."/>
        </authorList>
    </citation>
    <scope>NUCLEOTIDE SEQUENCE [LARGE SCALE GENOMIC DNA]</scope>
    <source>
        <strain evidence="3 4">CV1</strain>
        <plasmid evidence="3 4">unnamed1</plasmid>
    </source>
</reference>
<dbReference type="Pfam" id="PF00881">
    <property type="entry name" value="Nitroreductase"/>
    <property type="match status" value="1"/>
</dbReference>
<dbReference type="SUPFAM" id="SSF55469">
    <property type="entry name" value="FMN-dependent nitroreductase-like"/>
    <property type="match status" value="1"/>
</dbReference>
<evidence type="ECO:0000313" key="3">
    <source>
        <dbReference type="EMBL" id="AXY23912.1"/>
    </source>
</evidence>